<keyword evidence="1" id="KW-0812">Transmembrane</keyword>
<gene>
    <name evidence="2" type="ORF">SAMN05444148_1969</name>
</gene>
<reference evidence="3" key="1">
    <citation type="submission" date="2016-11" db="EMBL/GenBank/DDBJ databases">
        <authorList>
            <person name="Varghese N."/>
            <person name="Submissions S."/>
        </authorList>
    </citation>
    <scope>NUCLEOTIDE SEQUENCE [LARGE SCALE GENOMIC DNA]</scope>
    <source>
        <strain evidence="3">DSM 25330</strain>
    </source>
</reference>
<keyword evidence="3" id="KW-1185">Reference proteome</keyword>
<dbReference type="EMBL" id="FQWS01000002">
    <property type="protein sequence ID" value="SHH41930.1"/>
    <property type="molecule type" value="Genomic_DNA"/>
</dbReference>
<dbReference type="Proteomes" id="UP000184522">
    <property type="component" value="Unassembled WGS sequence"/>
</dbReference>
<evidence type="ECO:0000313" key="2">
    <source>
        <dbReference type="EMBL" id="SHH41930.1"/>
    </source>
</evidence>
<feature type="transmembrane region" description="Helical" evidence="1">
    <location>
        <begin position="21"/>
        <end position="42"/>
    </location>
</feature>
<sequence length="260" mass="30755">MIKLFRKIRFDLMKQNKMSKYFKYAIGEIILVVIGILIALQINNWNEQRKENSNEQAILKRLEKEFISNKEQLLDKIEFRNTLIESCKQLLDYFDNPENATRDSILVYLSTIQPPTFDPIQNDLVSSGTIEILKDEELKQLLVNWSTDVIQLQEVERIFLRFCEQRFYPYVNEIDIQRDVAYNFFKDIPKNLLESKQVENLIPGKSKLITRTTNELLTDPKLEGKIAWALTLNMFNNQESETLMKRINTILKALDKEIKR</sequence>
<dbReference type="Pfam" id="PF19578">
    <property type="entry name" value="DUF6090"/>
    <property type="match status" value="1"/>
</dbReference>
<organism evidence="2 3">
    <name type="scientific">Winogradskyella jejuensis</name>
    <dbReference type="NCBI Taxonomy" id="1089305"/>
    <lineage>
        <taxon>Bacteria</taxon>
        <taxon>Pseudomonadati</taxon>
        <taxon>Bacteroidota</taxon>
        <taxon>Flavobacteriia</taxon>
        <taxon>Flavobacteriales</taxon>
        <taxon>Flavobacteriaceae</taxon>
        <taxon>Winogradskyella</taxon>
    </lineage>
</organism>
<accession>A0A1M5STW7</accession>
<keyword evidence="1" id="KW-0472">Membrane</keyword>
<dbReference type="OrthoDB" id="821805at2"/>
<dbReference type="AlphaFoldDB" id="A0A1M5STW7"/>
<evidence type="ECO:0000256" key="1">
    <source>
        <dbReference type="SAM" id="Phobius"/>
    </source>
</evidence>
<name>A0A1M5STW7_9FLAO</name>
<dbReference type="InterPro" id="IPR045749">
    <property type="entry name" value="DUF6090"/>
</dbReference>
<dbReference type="STRING" id="1089305.SAMN05444148_1969"/>
<protein>
    <submittedName>
        <fullName evidence="2">Uncharacterized protein</fullName>
    </submittedName>
</protein>
<keyword evidence="1" id="KW-1133">Transmembrane helix</keyword>
<evidence type="ECO:0000313" key="3">
    <source>
        <dbReference type="Proteomes" id="UP000184522"/>
    </source>
</evidence>
<proteinExistence type="predicted"/>